<dbReference type="GO" id="GO:0000160">
    <property type="term" value="P:phosphorelay signal transduction system"/>
    <property type="evidence" value="ECO:0007669"/>
    <property type="project" value="UniProtKB-KW"/>
</dbReference>
<dbReference type="CDD" id="cd16917">
    <property type="entry name" value="HATPase_UhpB-NarQ-NarX-like"/>
    <property type="match status" value="1"/>
</dbReference>
<dbReference type="InterPro" id="IPR036890">
    <property type="entry name" value="HATPase_C_sf"/>
</dbReference>
<comment type="caution">
    <text evidence="5">The sequence shown here is derived from an EMBL/GenBank/DDBJ whole genome shotgun (WGS) entry which is preliminary data.</text>
</comment>
<dbReference type="EMBL" id="SMKI01000142">
    <property type="protein sequence ID" value="TDC74552.1"/>
    <property type="molecule type" value="Genomic_DNA"/>
</dbReference>
<dbReference type="OrthoDB" id="5125370at2"/>
<evidence type="ECO:0000256" key="1">
    <source>
        <dbReference type="ARBA" id="ARBA00022679"/>
    </source>
</evidence>
<dbReference type="InterPro" id="IPR050482">
    <property type="entry name" value="Sensor_HK_TwoCompSys"/>
</dbReference>
<protein>
    <recommendedName>
        <fullName evidence="7">ATP-binding protein</fullName>
    </recommendedName>
</protein>
<keyword evidence="3" id="KW-0902">Two-component regulatory system</keyword>
<dbReference type="Gene3D" id="3.30.565.10">
    <property type="entry name" value="Histidine kinase-like ATPase, C-terminal domain"/>
    <property type="match status" value="1"/>
</dbReference>
<feature type="transmembrane region" description="Helical" evidence="4">
    <location>
        <begin position="105"/>
        <end position="122"/>
    </location>
</feature>
<keyword evidence="1" id="KW-0808">Transferase</keyword>
<sequence length="340" mass="35392">MGMRAGILVRLAFSLVFVFIAGFGAGPLAFEYVGVVFVWNVVFAWVVWRNPGPVFIAADVAVVALICSTPVPTTGDLLHQGEAVAWVLPPACGGLLVAQLGLRRLPGLLAAVLIALVTGSGQPGGAELMALPVLQGALTAVLLTLRATPDGQRPEHHRLLHDTGLATVTMIATGAVAEGSPVLRRRAAADLVALDTGARPGEPREPGDATGPARLDAALRSLNGARLPGLAELDLRFDVEAIVLPSSVVTAMADSAAEALVNVARHSGGELAWVRASQRGGVVVVEIRDRGRGAELDLVLPHRRGLRESIVGRMRAIGGDATVITAPAAGTRVLLRWTRD</sequence>
<evidence type="ECO:0008006" key="7">
    <source>
        <dbReference type="Google" id="ProtNLM"/>
    </source>
</evidence>
<keyword evidence="4" id="KW-1133">Transmembrane helix</keyword>
<dbReference type="RefSeq" id="WP_132818589.1">
    <property type="nucleotide sequence ID" value="NZ_SMKI01000142.1"/>
</dbReference>
<accession>A0A4R4TH56</accession>
<gene>
    <name evidence="5" type="ORF">E1283_15300</name>
</gene>
<evidence type="ECO:0000313" key="5">
    <source>
        <dbReference type="EMBL" id="TDC74552.1"/>
    </source>
</evidence>
<proteinExistence type="predicted"/>
<keyword evidence="2" id="KW-0418">Kinase</keyword>
<keyword evidence="6" id="KW-1185">Reference proteome</keyword>
<evidence type="ECO:0000256" key="2">
    <source>
        <dbReference type="ARBA" id="ARBA00022777"/>
    </source>
</evidence>
<dbReference type="PANTHER" id="PTHR24421">
    <property type="entry name" value="NITRATE/NITRITE SENSOR PROTEIN NARX-RELATED"/>
    <property type="match status" value="1"/>
</dbReference>
<dbReference type="GO" id="GO:0016301">
    <property type="term" value="F:kinase activity"/>
    <property type="evidence" value="ECO:0007669"/>
    <property type="project" value="UniProtKB-KW"/>
</dbReference>
<keyword evidence="4" id="KW-0812">Transmembrane</keyword>
<feature type="transmembrane region" description="Helical" evidence="4">
    <location>
        <begin position="77"/>
        <end position="98"/>
    </location>
</feature>
<name>A0A4R4TH56_9ACTN</name>
<dbReference type="PANTHER" id="PTHR24421:SF61">
    <property type="entry name" value="OXYGEN SENSOR HISTIDINE KINASE NREB"/>
    <property type="match status" value="1"/>
</dbReference>
<dbReference type="AlphaFoldDB" id="A0A4R4TH56"/>
<feature type="transmembrane region" description="Helical" evidence="4">
    <location>
        <begin position="54"/>
        <end position="71"/>
    </location>
</feature>
<reference evidence="5 6" key="1">
    <citation type="submission" date="2019-03" db="EMBL/GenBank/DDBJ databases">
        <title>Draft genome sequences of novel Actinobacteria.</title>
        <authorList>
            <person name="Sahin N."/>
            <person name="Ay H."/>
            <person name="Saygin H."/>
        </authorList>
    </citation>
    <scope>NUCLEOTIDE SEQUENCE [LARGE SCALE GENOMIC DNA]</scope>
    <source>
        <strain evidence="5 6">DSM 41900</strain>
    </source>
</reference>
<feature type="transmembrane region" description="Helical" evidence="4">
    <location>
        <begin position="7"/>
        <end position="23"/>
    </location>
</feature>
<keyword evidence="4" id="KW-0472">Membrane</keyword>
<dbReference type="Proteomes" id="UP000295345">
    <property type="component" value="Unassembled WGS sequence"/>
</dbReference>
<dbReference type="SUPFAM" id="SSF55874">
    <property type="entry name" value="ATPase domain of HSP90 chaperone/DNA topoisomerase II/histidine kinase"/>
    <property type="match status" value="1"/>
</dbReference>
<feature type="transmembrane region" description="Helical" evidence="4">
    <location>
        <begin position="29"/>
        <end position="47"/>
    </location>
</feature>
<evidence type="ECO:0000313" key="6">
    <source>
        <dbReference type="Proteomes" id="UP000295345"/>
    </source>
</evidence>
<evidence type="ECO:0000256" key="4">
    <source>
        <dbReference type="SAM" id="Phobius"/>
    </source>
</evidence>
<organism evidence="5 6">
    <name type="scientific">Streptomyces hainanensis</name>
    <dbReference type="NCBI Taxonomy" id="402648"/>
    <lineage>
        <taxon>Bacteria</taxon>
        <taxon>Bacillati</taxon>
        <taxon>Actinomycetota</taxon>
        <taxon>Actinomycetes</taxon>
        <taxon>Kitasatosporales</taxon>
        <taxon>Streptomycetaceae</taxon>
        <taxon>Streptomyces</taxon>
    </lineage>
</organism>
<evidence type="ECO:0000256" key="3">
    <source>
        <dbReference type="ARBA" id="ARBA00023012"/>
    </source>
</evidence>